<dbReference type="SUPFAM" id="SSF100950">
    <property type="entry name" value="NagB/RpiA/CoA transferase-like"/>
    <property type="match status" value="1"/>
</dbReference>
<dbReference type="PANTHER" id="PTHR30363">
    <property type="entry name" value="HTH-TYPE TRANSCRIPTIONAL REGULATOR SRLR-RELATED"/>
    <property type="match status" value="1"/>
</dbReference>
<dbReference type="InterPro" id="IPR014036">
    <property type="entry name" value="DeoR-like_C"/>
</dbReference>
<proteinExistence type="predicted"/>
<name>A0ABY4ZQY0_9CAUL</name>
<sequence length="251" mass="27303">MLKRHDRQRDILNLLEPNQTRAIADIAKTLSVSEETIRRELRVMEEAGSIVRLHGAVRLPPQEIEGPFDLRMQKNVAGKTRIAEAVVKFIADGDTLFLDSGSTSCFVAKALGEHRQLKIITNSLAVAQAVRKDRGHTLFLAGGELNMAYQAFSDRHAQDFLAGFRPSLSVLTVGAVSVEHGLMDHSPTEAIMSRIAYSTASRVLLAVDQGKFGRIGLVHTAALADVDILVTDAPLTPAFQDAFSHAEVVVA</sequence>
<dbReference type="InterPro" id="IPR036388">
    <property type="entry name" value="WH-like_DNA-bd_sf"/>
</dbReference>
<dbReference type="InterPro" id="IPR001034">
    <property type="entry name" value="DeoR_HTH"/>
</dbReference>
<dbReference type="Pfam" id="PF00455">
    <property type="entry name" value="DeoRC"/>
    <property type="match status" value="1"/>
</dbReference>
<dbReference type="InterPro" id="IPR037171">
    <property type="entry name" value="NagB/RpiA_transferase-like"/>
</dbReference>
<dbReference type="SUPFAM" id="SSF46785">
    <property type="entry name" value="Winged helix' DNA-binding domain"/>
    <property type="match status" value="1"/>
</dbReference>
<keyword evidence="2" id="KW-0804">Transcription</keyword>
<evidence type="ECO:0000256" key="1">
    <source>
        <dbReference type="ARBA" id="ARBA00023015"/>
    </source>
</evidence>
<dbReference type="Pfam" id="PF08220">
    <property type="entry name" value="HTH_DeoR"/>
    <property type="match status" value="1"/>
</dbReference>
<dbReference type="PROSITE" id="PS51000">
    <property type="entry name" value="HTH_DEOR_2"/>
    <property type="match status" value="1"/>
</dbReference>
<reference evidence="4 5" key="1">
    <citation type="submission" date="2022-04" db="EMBL/GenBank/DDBJ databases">
        <title>Genome sequence of soybean root-associated Caulobacter segnis RL271.</title>
        <authorList>
            <person name="Longley R."/>
            <person name="Bonito G."/>
            <person name="Trigodet F."/>
            <person name="Crosson S."/>
            <person name="Fiebig A."/>
        </authorList>
    </citation>
    <scope>NUCLEOTIDE SEQUENCE [LARGE SCALE GENOMIC DNA]</scope>
    <source>
        <strain evidence="4 5">RL271</strain>
    </source>
</reference>
<keyword evidence="1" id="KW-0805">Transcription regulation</keyword>
<dbReference type="InterPro" id="IPR036390">
    <property type="entry name" value="WH_DNA-bd_sf"/>
</dbReference>
<gene>
    <name evidence="4" type="ORF">MZV50_22030</name>
</gene>
<dbReference type="PRINTS" id="PR00037">
    <property type="entry name" value="HTHLACR"/>
</dbReference>
<keyword evidence="5" id="KW-1185">Reference proteome</keyword>
<accession>A0ABY4ZQY0</accession>
<evidence type="ECO:0000313" key="5">
    <source>
        <dbReference type="Proteomes" id="UP001057520"/>
    </source>
</evidence>
<organism evidence="4 5">
    <name type="scientific">Caulobacter segnis</name>
    <dbReference type="NCBI Taxonomy" id="88688"/>
    <lineage>
        <taxon>Bacteria</taxon>
        <taxon>Pseudomonadati</taxon>
        <taxon>Pseudomonadota</taxon>
        <taxon>Alphaproteobacteria</taxon>
        <taxon>Caulobacterales</taxon>
        <taxon>Caulobacteraceae</taxon>
        <taxon>Caulobacter</taxon>
    </lineage>
</organism>
<evidence type="ECO:0000313" key="4">
    <source>
        <dbReference type="EMBL" id="USQ95197.1"/>
    </source>
</evidence>
<evidence type="ECO:0000259" key="3">
    <source>
        <dbReference type="PROSITE" id="PS51000"/>
    </source>
</evidence>
<dbReference type="InterPro" id="IPR050313">
    <property type="entry name" value="Carb_Metab_HTH_regulators"/>
</dbReference>
<dbReference type="Gene3D" id="3.40.50.1360">
    <property type="match status" value="1"/>
</dbReference>
<dbReference type="Gene3D" id="1.10.10.10">
    <property type="entry name" value="Winged helix-like DNA-binding domain superfamily/Winged helix DNA-binding domain"/>
    <property type="match status" value="1"/>
</dbReference>
<feature type="domain" description="HTH deoR-type" evidence="3">
    <location>
        <begin position="4"/>
        <end position="59"/>
    </location>
</feature>
<protein>
    <submittedName>
        <fullName evidence="4">DeoR/GlpR family DNA-binding transcription regulator</fullName>
    </submittedName>
</protein>
<dbReference type="SMART" id="SM00420">
    <property type="entry name" value="HTH_DEOR"/>
    <property type="match status" value="1"/>
</dbReference>
<keyword evidence="4" id="KW-0238">DNA-binding</keyword>
<dbReference type="GO" id="GO:0003677">
    <property type="term" value="F:DNA binding"/>
    <property type="evidence" value="ECO:0007669"/>
    <property type="project" value="UniProtKB-KW"/>
</dbReference>
<dbReference type="Proteomes" id="UP001057520">
    <property type="component" value="Chromosome"/>
</dbReference>
<dbReference type="EMBL" id="CP096040">
    <property type="protein sequence ID" value="USQ95197.1"/>
    <property type="molecule type" value="Genomic_DNA"/>
</dbReference>
<dbReference type="SMART" id="SM01134">
    <property type="entry name" value="DeoRC"/>
    <property type="match status" value="1"/>
</dbReference>
<dbReference type="PANTHER" id="PTHR30363:SF44">
    <property type="entry name" value="AGA OPERON TRANSCRIPTIONAL REPRESSOR-RELATED"/>
    <property type="match status" value="1"/>
</dbReference>
<evidence type="ECO:0000256" key="2">
    <source>
        <dbReference type="ARBA" id="ARBA00023163"/>
    </source>
</evidence>